<reference evidence="4" key="1">
    <citation type="journal article" date="2019" name="Int. J. Syst. Evol. Microbiol.">
        <title>The Global Catalogue of Microorganisms (GCM) 10K type strain sequencing project: providing services to taxonomists for standard genome sequencing and annotation.</title>
        <authorList>
            <consortium name="The Broad Institute Genomics Platform"/>
            <consortium name="The Broad Institute Genome Sequencing Center for Infectious Disease"/>
            <person name="Wu L."/>
            <person name="Ma J."/>
        </authorList>
    </citation>
    <scope>NUCLEOTIDE SEQUENCE [LARGE SCALE GENOMIC DNA]</scope>
    <source>
        <strain evidence="4">JCM 17085</strain>
    </source>
</reference>
<gene>
    <name evidence="3" type="ORF">GCM10022392_30860</name>
</gene>
<evidence type="ECO:0000256" key="2">
    <source>
        <dbReference type="SAM" id="SignalP"/>
    </source>
</evidence>
<feature type="chain" id="PRO_5045077620" description="Lipoprotein" evidence="2">
    <location>
        <begin position="25"/>
        <end position="87"/>
    </location>
</feature>
<evidence type="ECO:0008006" key="5">
    <source>
        <dbReference type="Google" id="ProtNLM"/>
    </source>
</evidence>
<dbReference type="RefSeq" id="WP_345106538.1">
    <property type="nucleotide sequence ID" value="NZ_BAABCV010000012.1"/>
</dbReference>
<dbReference type="Proteomes" id="UP001500841">
    <property type="component" value="Unassembled WGS sequence"/>
</dbReference>
<evidence type="ECO:0000313" key="4">
    <source>
        <dbReference type="Proteomes" id="UP001500841"/>
    </source>
</evidence>
<feature type="signal peptide" evidence="2">
    <location>
        <begin position="1"/>
        <end position="24"/>
    </location>
</feature>
<protein>
    <recommendedName>
        <fullName evidence="5">Lipoprotein</fullName>
    </recommendedName>
</protein>
<dbReference type="EMBL" id="BAABCV010000012">
    <property type="protein sequence ID" value="GAA4103390.1"/>
    <property type="molecule type" value="Genomic_DNA"/>
</dbReference>
<keyword evidence="2" id="KW-0732">Signal</keyword>
<comment type="caution">
    <text evidence="3">The sequence shown here is derived from an EMBL/GenBank/DDBJ whole genome shotgun (WGS) entry which is preliminary data.</text>
</comment>
<organism evidence="3 4">
    <name type="scientific">Mucilaginibacter panaciglaebae</name>
    <dbReference type="NCBI Taxonomy" id="502331"/>
    <lineage>
        <taxon>Bacteria</taxon>
        <taxon>Pseudomonadati</taxon>
        <taxon>Bacteroidota</taxon>
        <taxon>Sphingobacteriia</taxon>
        <taxon>Sphingobacteriales</taxon>
        <taxon>Sphingobacteriaceae</taxon>
        <taxon>Mucilaginibacter</taxon>
    </lineage>
</organism>
<dbReference type="PROSITE" id="PS51257">
    <property type="entry name" value="PROKAR_LIPOPROTEIN"/>
    <property type="match status" value="1"/>
</dbReference>
<evidence type="ECO:0000313" key="3">
    <source>
        <dbReference type="EMBL" id="GAA4103390.1"/>
    </source>
</evidence>
<sequence>MKKIFAHLIAAAFCLFIACNSAQHKTGNDKPDTGSKHGDSGASDTVNGSEAPFAQSTAGTDTSTDGHGVDDPVIDTTHPKPPSKKHH</sequence>
<feature type="compositionally biased region" description="Basic and acidic residues" evidence="1">
    <location>
        <begin position="26"/>
        <end position="39"/>
    </location>
</feature>
<proteinExistence type="predicted"/>
<name>A0ABP7X327_9SPHI</name>
<feature type="compositionally biased region" description="Polar residues" evidence="1">
    <location>
        <begin position="42"/>
        <end position="65"/>
    </location>
</feature>
<evidence type="ECO:0000256" key="1">
    <source>
        <dbReference type="SAM" id="MobiDB-lite"/>
    </source>
</evidence>
<keyword evidence="4" id="KW-1185">Reference proteome</keyword>
<feature type="region of interest" description="Disordered" evidence="1">
    <location>
        <begin position="24"/>
        <end position="87"/>
    </location>
</feature>
<accession>A0ABP7X327</accession>